<evidence type="ECO:0000313" key="2">
    <source>
        <dbReference type="EMBL" id="NEA23076.1"/>
    </source>
</evidence>
<feature type="transmembrane region" description="Helical" evidence="1">
    <location>
        <begin position="399"/>
        <end position="418"/>
    </location>
</feature>
<dbReference type="RefSeq" id="WP_163055218.1">
    <property type="nucleotide sequence ID" value="NZ_JAAGLI010000278.1"/>
</dbReference>
<feature type="transmembrane region" description="Helical" evidence="1">
    <location>
        <begin position="30"/>
        <end position="48"/>
    </location>
</feature>
<feature type="transmembrane region" description="Helical" evidence="1">
    <location>
        <begin position="214"/>
        <end position="235"/>
    </location>
</feature>
<feature type="transmembrane region" description="Helical" evidence="1">
    <location>
        <begin position="302"/>
        <end position="324"/>
    </location>
</feature>
<proteinExistence type="predicted"/>
<evidence type="ECO:0000256" key="1">
    <source>
        <dbReference type="SAM" id="Phobius"/>
    </source>
</evidence>
<gene>
    <name evidence="2" type="ORF">G3I70_11305</name>
</gene>
<feature type="transmembrane region" description="Helical" evidence="1">
    <location>
        <begin position="371"/>
        <end position="393"/>
    </location>
</feature>
<dbReference type="AlphaFoldDB" id="A0A6L9QDI9"/>
<dbReference type="Proteomes" id="UP000475532">
    <property type="component" value="Unassembled WGS sequence"/>
</dbReference>
<evidence type="ECO:0000313" key="3">
    <source>
        <dbReference type="Proteomes" id="UP000475532"/>
    </source>
</evidence>
<reference evidence="2 3" key="1">
    <citation type="submission" date="2020-01" db="EMBL/GenBank/DDBJ databases">
        <title>Insect and environment-associated Actinomycetes.</title>
        <authorList>
            <person name="Currrie C."/>
            <person name="Chevrette M."/>
            <person name="Carlson C."/>
            <person name="Stubbendieck R."/>
            <person name="Wendt-Pienkowski E."/>
        </authorList>
    </citation>
    <scope>NUCLEOTIDE SEQUENCE [LARGE SCALE GENOMIC DNA]</scope>
    <source>
        <strain evidence="2 3">SID10258</strain>
    </source>
</reference>
<keyword evidence="1" id="KW-0472">Membrane</keyword>
<feature type="transmembrane region" description="Helical" evidence="1">
    <location>
        <begin position="89"/>
        <end position="106"/>
    </location>
</feature>
<dbReference type="Pfam" id="PF13687">
    <property type="entry name" value="DUF4153"/>
    <property type="match status" value="1"/>
</dbReference>
<keyword evidence="1" id="KW-0812">Transmembrane</keyword>
<feature type="transmembrane region" description="Helical" evidence="1">
    <location>
        <begin position="54"/>
        <end position="77"/>
    </location>
</feature>
<feature type="transmembrane region" description="Helical" evidence="1">
    <location>
        <begin position="137"/>
        <end position="156"/>
    </location>
</feature>
<sequence>MPPPQFVYQPTKFEKALKAWRRPARPMSPALVAGVLIAGVIGAVAVGPQFREGLLGVGVVIAAAAVAYVAGASAWSAGRLVRKRRVNRTAVVFGLLALGLSGIAAFREAEWVVVPALLLAVAVGSYAASGGRSWPEVLFGGLAVVPAAGAMLPWAGRGAYGAVTSEKSNWWPAIRTALIAGGLLAVFGALFVGADAAFGSIASGLVPEVSPVSVIVYGFTGTATLVLASAGAYLGQAPPPLRMLAPEPGKPAGRWSWAVPIAALDLLFLVFCAIQAGVFLADDKDELLRSTGLTYAEYARQGFFQLVVVTVLVLVVVAIAKRYAPSGSGGDRATVRVLLGLLCALTLVVVAVALRRLYLYEQTFGWTRLRLWVHAFELWLGFVVVLVAVAGVVKGRVAWLPRAVAASGAVAMLLLALLNPDGFIAEHNVARYKDTGKIDVPYLRDLSADAVPALDRLPEPARTCALRQIAFEMTENEPAMSANLARARARQILERRPVDRSASCFSPSRP</sequence>
<feature type="transmembrane region" description="Helical" evidence="1">
    <location>
        <begin position="336"/>
        <end position="359"/>
    </location>
</feature>
<feature type="transmembrane region" description="Helical" evidence="1">
    <location>
        <begin position="112"/>
        <end position="130"/>
    </location>
</feature>
<organism evidence="2 3">
    <name type="scientific">Actinomadura bangladeshensis</name>
    <dbReference type="NCBI Taxonomy" id="453573"/>
    <lineage>
        <taxon>Bacteria</taxon>
        <taxon>Bacillati</taxon>
        <taxon>Actinomycetota</taxon>
        <taxon>Actinomycetes</taxon>
        <taxon>Streptosporangiales</taxon>
        <taxon>Thermomonosporaceae</taxon>
        <taxon>Actinomadura</taxon>
    </lineage>
</organism>
<accession>A0A6L9QDI9</accession>
<dbReference type="EMBL" id="JAAGLI010000278">
    <property type="protein sequence ID" value="NEA23076.1"/>
    <property type="molecule type" value="Genomic_DNA"/>
</dbReference>
<feature type="transmembrane region" description="Helical" evidence="1">
    <location>
        <begin position="255"/>
        <end position="281"/>
    </location>
</feature>
<comment type="caution">
    <text evidence="2">The sequence shown here is derived from an EMBL/GenBank/DDBJ whole genome shotgun (WGS) entry which is preliminary data.</text>
</comment>
<dbReference type="InterPro" id="IPR025291">
    <property type="entry name" value="DUF4153"/>
</dbReference>
<protein>
    <submittedName>
        <fullName evidence="2">DUF4173 domain-containing protein</fullName>
    </submittedName>
</protein>
<name>A0A6L9QDI9_9ACTN</name>
<feature type="transmembrane region" description="Helical" evidence="1">
    <location>
        <begin position="176"/>
        <end position="202"/>
    </location>
</feature>
<keyword evidence="1" id="KW-1133">Transmembrane helix</keyword>